<dbReference type="SMART" id="SM00986">
    <property type="entry name" value="UDG"/>
    <property type="match status" value="1"/>
</dbReference>
<keyword evidence="4" id="KW-0479">Metal-binding</keyword>
<organism evidence="11 12">
    <name type="scientific">Mycolicibacterium gadium</name>
    <name type="common">Mycobacterium gadium</name>
    <dbReference type="NCBI Taxonomy" id="1794"/>
    <lineage>
        <taxon>Bacteria</taxon>
        <taxon>Bacillati</taxon>
        <taxon>Actinomycetota</taxon>
        <taxon>Actinomycetes</taxon>
        <taxon>Mycobacteriales</taxon>
        <taxon>Mycobacteriaceae</taxon>
        <taxon>Mycolicibacterium</taxon>
    </lineage>
</organism>
<dbReference type="NCBIfam" id="TIGR00758">
    <property type="entry name" value="UDG_fam4"/>
    <property type="match status" value="1"/>
</dbReference>
<evidence type="ECO:0000256" key="3">
    <source>
        <dbReference type="ARBA" id="ARBA00022485"/>
    </source>
</evidence>
<evidence type="ECO:0000256" key="6">
    <source>
        <dbReference type="ARBA" id="ARBA00022801"/>
    </source>
</evidence>
<evidence type="ECO:0000256" key="4">
    <source>
        <dbReference type="ARBA" id="ARBA00022723"/>
    </source>
</evidence>
<name>A0A7I7WF21_MYCGU</name>
<evidence type="ECO:0000313" key="11">
    <source>
        <dbReference type="EMBL" id="BBZ16206.1"/>
    </source>
</evidence>
<gene>
    <name evidence="11" type="ORF">MGAD_05410</name>
</gene>
<evidence type="ECO:0000256" key="1">
    <source>
        <dbReference type="ARBA" id="ARBA00006521"/>
    </source>
</evidence>
<accession>A0A7I7WF21</accession>
<dbReference type="Pfam" id="PF03167">
    <property type="entry name" value="UDG"/>
    <property type="match status" value="1"/>
</dbReference>
<dbReference type="PANTHER" id="PTHR33693">
    <property type="entry name" value="TYPE-5 URACIL-DNA GLYCOSYLASE"/>
    <property type="match status" value="1"/>
</dbReference>
<keyword evidence="6" id="KW-0378">Hydrolase</keyword>
<comment type="similarity">
    <text evidence="1">Belongs to the uracil-DNA glycosylase (UDG) superfamily. Type 4 (UDGa) family.</text>
</comment>
<evidence type="ECO:0000259" key="10">
    <source>
        <dbReference type="SMART" id="SM00986"/>
    </source>
</evidence>
<feature type="domain" description="Uracil-DNA glycosylase-like" evidence="10">
    <location>
        <begin position="40"/>
        <end position="203"/>
    </location>
</feature>
<dbReference type="KEGG" id="mgad:MGAD_05410"/>
<dbReference type="InterPro" id="IPR005273">
    <property type="entry name" value="Ura-DNA_glyco_family4"/>
</dbReference>
<evidence type="ECO:0000313" key="12">
    <source>
        <dbReference type="Proteomes" id="UP000466187"/>
    </source>
</evidence>
<keyword evidence="7" id="KW-0408">Iron</keyword>
<dbReference type="AlphaFoldDB" id="A0A7I7WF21"/>
<dbReference type="RefSeq" id="WP_163684714.1">
    <property type="nucleotide sequence ID" value="NZ_AP022608.1"/>
</dbReference>
<evidence type="ECO:0000256" key="9">
    <source>
        <dbReference type="ARBA" id="ARBA00023204"/>
    </source>
</evidence>
<dbReference type="InterPro" id="IPR051536">
    <property type="entry name" value="UDG_Type-4/5"/>
</dbReference>
<proteinExistence type="inferred from homology"/>
<dbReference type="GO" id="GO:0006281">
    <property type="term" value="P:DNA repair"/>
    <property type="evidence" value="ECO:0007669"/>
    <property type="project" value="UniProtKB-KW"/>
</dbReference>
<dbReference type="PANTHER" id="PTHR33693:SF9">
    <property type="entry name" value="TYPE-4 URACIL-DNA GLYCOSYLASE"/>
    <property type="match status" value="1"/>
</dbReference>
<evidence type="ECO:0000256" key="2">
    <source>
        <dbReference type="ARBA" id="ARBA00019403"/>
    </source>
</evidence>
<dbReference type="GO" id="GO:0046872">
    <property type="term" value="F:metal ion binding"/>
    <property type="evidence" value="ECO:0007669"/>
    <property type="project" value="UniProtKB-KW"/>
</dbReference>
<sequence length="215" mass="22988">MAAHTAAEFVPDSRDLPDLAAAANSCKGCDLYLDATQTVFGAGSAAADLMLVGEQPGDQEDRAGEPFVGPAGKLLDKALVAAGVERDRLYVTNAVKHFKYTLPERGKRRIHKTPSRTEVVACRPWLLAELMAVQPKVLVMLGATAAQSLMGSGFRLTAHRGEVLHLPDSDDVAFDPQIVATAHPSSVLRGRPEDREKAFDALVSDLRFAADLLAS</sequence>
<dbReference type="InterPro" id="IPR036895">
    <property type="entry name" value="Uracil-DNA_glycosylase-like_sf"/>
</dbReference>
<keyword evidence="9" id="KW-0234">DNA repair</keyword>
<keyword evidence="8" id="KW-0411">Iron-sulfur</keyword>
<dbReference type="Gene3D" id="3.40.470.10">
    <property type="entry name" value="Uracil-DNA glycosylase-like domain"/>
    <property type="match status" value="1"/>
</dbReference>
<keyword evidence="3" id="KW-0004">4Fe-4S</keyword>
<dbReference type="SUPFAM" id="SSF52141">
    <property type="entry name" value="Uracil-DNA glycosylase-like"/>
    <property type="match status" value="1"/>
</dbReference>
<protein>
    <recommendedName>
        <fullName evidence="2">Type-4 uracil-DNA glycosylase</fullName>
    </recommendedName>
</protein>
<evidence type="ECO:0000256" key="7">
    <source>
        <dbReference type="ARBA" id="ARBA00023004"/>
    </source>
</evidence>
<reference evidence="11 12" key="1">
    <citation type="journal article" date="2019" name="Emerg. Microbes Infect.">
        <title>Comprehensive subspecies identification of 175 nontuberculous mycobacteria species based on 7547 genomic profiles.</title>
        <authorList>
            <person name="Matsumoto Y."/>
            <person name="Kinjo T."/>
            <person name="Motooka D."/>
            <person name="Nabeya D."/>
            <person name="Jung N."/>
            <person name="Uechi K."/>
            <person name="Horii T."/>
            <person name="Iida T."/>
            <person name="Fujita J."/>
            <person name="Nakamura S."/>
        </authorList>
    </citation>
    <scope>NUCLEOTIDE SEQUENCE [LARGE SCALE GENOMIC DNA]</scope>
    <source>
        <strain evidence="11 12">JCM 12688</strain>
    </source>
</reference>
<evidence type="ECO:0000256" key="5">
    <source>
        <dbReference type="ARBA" id="ARBA00022763"/>
    </source>
</evidence>
<dbReference type="NCBIfam" id="TIGR03914">
    <property type="entry name" value="UDG_fam_dom"/>
    <property type="match status" value="1"/>
</dbReference>
<dbReference type="EMBL" id="AP022608">
    <property type="protein sequence ID" value="BBZ16206.1"/>
    <property type="molecule type" value="Genomic_DNA"/>
</dbReference>
<evidence type="ECO:0000256" key="8">
    <source>
        <dbReference type="ARBA" id="ARBA00023014"/>
    </source>
</evidence>
<dbReference type="SMART" id="SM00987">
    <property type="entry name" value="UreE_C"/>
    <property type="match status" value="1"/>
</dbReference>
<dbReference type="GO" id="GO:0051539">
    <property type="term" value="F:4 iron, 4 sulfur cluster binding"/>
    <property type="evidence" value="ECO:0007669"/>
    <property type="project" value="UniProtKB-KW"/>
</dbReference>
<dbReference type="GO" id="GO:0097506">
    <property type="term" value="F:deaminated base DNA N-glycosylase activity"/>
    <property type="evidence" value="ECO:0007669"/>
    <property type="project" value="UniProtKB-ARBA"/>
</dbReference>
<keyword evidence="5" id="KW-0227">DNA damage</keyword>
<dbReference type="CDD" id="cd10030">
    <property type="entry name" value="UDG-F4_TTUDGA_SPO1dp_like"/>
    <property type="match status" value="1"/>
</dbReference>
<dbReference type="Proteomes" id="UP000466187">
    <property type="component" value="Chromosome"/>
</dbReference>
<dbReference type="InterPro" id="IPR005122">
    <property type="entry name" value="Uracil-DNA_glycosylase-like"/>
</dbReference>